<accession>A0ABV2QGE2</accession>
<dbReference type="PIRSF" id="PIRSF003165">
    <property type="entry name" value="Chaperone_SicA"/>
    <property type="match status" value="1"/>
</dbReference>
<sequence>MKFKPLDELSEEQALAQIKEAQQWLGEGGSLGDAMDIPVAQREALYQVGHGFYTQARYQEAFKVFSMLVIYDHLNPRYLMALAGAAQMQGLYEDALQHYSTAALTMEDDPTPLIHSADCLMALGRTDLAQETLGLAIELAENDDKFSAVKKRAEAVLAMMDAKVGSPAP</sequence>
<comment type="caution">
    <text evidence="1">The sequence shown here is derived from an EMBL/GenBank/DDBJ whole genome shotgun (WGS) entry which is preliminary data.</text>
</comment>
<gene>
    <name evidence="1" type="ORF">ABIE13_005233</name>
</gene>
<reference evidence="1 2" key="1">
    <citation type="submission" date="2024-06" db="EMBL/GenBank/DDBJ databases">
        <title>Sorghum-associated microbial communities from plants grown in Nebraska, USA.</title>
        <authorList>
            <person name="Schachtman D."/>
        </authorList>
    </citation>
    <scope>NUCLEOTIDE SEQUENCE [LARGE SCALE GENOMIC DNA]</scope>
    <source>
        <strain evidence="1 2">2709</strain>
    </source>
</reference>
<evidence type="ECO:0000313" key="2">
    <source>
        <dbReference type="Proteomes" id="UP001549320"/>
    </source>
</evidence>
<dbReference type="InterPro" id="IPR005415">
    <property type="entry name" value="T3SS_Ca_resp_chp_LcrH/SycD"/>
</dbReference>
<dbReference type="PRINTS" id="PR01595">
    <property type="entry name" value="SYCDCHAPRONE"/>
</dbReference>
<dbReference type="NCBIfam" id="TIGR02552">
    <property type="entry name" value="LcrH_SycD"/>
    <property type="match status" value="1"/>
</dbReference>
<dbReference type="RefSeq" id="WP_354448760.1">
    <property type="nucleotide sequence ID" value="NZ_JBEPSH010000014.1"/>
</dbReference>
<evidence type="ECO:0000313" key="1">
    <source>
        <dbReference type="EMBL" id="MET4580094.1"/>
    </source>
</evidence>
<dbReference type="InterPro" id="IPR016379">
    <property type="entry name" value="T3SS_Ca_resp_chp_LcrH/SycD_sub"/>
</dbReference>
<name>A0ABV2QGE2_9BURK</name>
<dbReference type="SUPFAM" id="SSF48452">
    <property type="entry name" value="TPR-like"/>
    <property type="match status" value="1"/>
</dbReference>
<dbReference type="Gene3D" id="1.25.40.10">
    <property type="entry name" value="Tetratricopeptide repeat domain"/>
    <property type="match status" value="1"/>
</dbReference>
<organism evidence="1 2">
    <name type="scientific">Ottowia thiooxydans</name>
    <dbReference type="NCBI Taxonomy" id="219182"/>
    <lineage>
        <taxon>Bacteria</taxon>
        <taxon>Pseudomonadati</taxon>
        <taxon>Pseudomonadota</taxon>
        <taxon>Betaproteobacteria</taxon>
        <taxon>Burkholderiales</taxon>
        <taxon>Comamonadaceae</taxon>
        <taxon>Ottowia</taxon>
    </lineage>
</organism>
<protein>
    <submittedName>
        <fullName evidence="1">Type III secretion system low calcium response chaperone LcrH/SycD</fullName>
    </submittedName>
</protein>
<dbReference type="Pfam" id="PF14559">
    <property type="entry name" value="TPR_19"/>
    <property type="match status" value="1"/>
</dbReference>
<dbReference type="Proteomes" id="UP001549320">
    <property type="component" value="Unassembled WGS sequence"/>
</dbReference>
<proteinExistence type="predicted"/>
<dbReference type="EMBL" id="JBEPSH010000014">
    <property type="protein sequence ID" value="MET4580094.1"/>
    <property type="molecule type" value="Genomic_DNA"/>
</dbReference>
<keyword evidence="2" id="KW-1185">Reference proteome</keyword>
<dbReference type="InterPro" id="IPR011990">
    <property type="entry name" value="TPR-like_helical_dom_sf"/>
</dbReference>